<keyword evidence="1" id="KW-0411">Iron-sulfur</keyword>
<dbReference type="Gene3D" id="3.20.20.70">
    <property type="entry name" value="Aldolase class I"/>
    <property type="match status" value="1"/>
</dbReference>
<accession>A0ABN6EL07</accession>
<evidence type="ECO:0008006" key="4">
    <source>
        <dbReference type="Google" id="ProtNLM"/>
    </source>
</evidence>
<sequence>MHMKQKKMKLASKDVKIMFETNLQNIQQIAISSLSADDFKQQLLKDLHLEGEIPLSPDKENLKRLILHDGMTIKEASTEKMIKLETITCLYNFLTGKGNIEDYNPDFLFDVYKQFEESTCSQSTLPDKKQMIRWMKRWDSGTDSKIIEIRKENKQRIINRLIERIDKHQYEKSRYAFPPGISFIEKQEMVNQWWSDFRFHLSMAARSSRELNHLMGDTFSDEMKAIYQTAKKKGIPIFVTPYYLSLMDISENNYDDAALRSYVFYSQNLVDTFGNIKAWEKEDQVEAGKPNAAGWLVPEGHNIHRRYPEVAILIPDTIGRACGGLCASCQRLYDFQSGRFNFDMEALKPKITWDSKLKQLMKYFLEDKQLRDILITGGDALMSRNASLKKILEAVYVMAKQKHHDNKKRPLGEKYAEIQRVRLGTRLPVYLPMRINDELITILSDFKKKAIKIGISQFFIQTHFQTPLEITPEVRDGIRKLDAAGWTVTNQLVYNVAASRRGHTAKLRRELNKIGVLCYYTFSVKGFEENHAVFTPNSRSLQEQKEEKIFGQINATEANQLIKNLNNNGSHEKGINQIEKKFDLPFLATDRNVMNLPGIGKSMTFNLVAIMPDGCRLLAFSHDSTRRHSPVISDMPIVYIKENKSLAEYIRQLSDMGEKISDYSSIWKYNTGKTEPRFAFYEYPKPAEEYTTDYSNIDQQSH</sequence>
<keyword evidence="3" id="KW-1185">Reference proteome</keyword>
<gene>
    <name evidence="2" type="ORF">prwr041_25780</name>
</gene>
<dbReference type="InterPro" id="IPR003739">
    <property type="entry name" value="Lys_aminomutase/Glu_NH3_mut"/>
</dbReference>
<organism evidence="2 3">
    <name type="scientific">Prevotella herbatica</name>
    <dbReference type="NCBI Taxonomy" id="2801997"/>
    <lineage>
        <taxon>Bacteria</taxon>
        <taxon>Pseudomonadati</taxon>
        <taxon>Bacteroidota</taxon>
        <taxon>Bacteroidia</taxon>
        <taxon>Bacteroidales</taxon>
        <taxon>Prevotellaceae</taxon>
        <taxon>Prevotella</taxon>
    </lineage>
</organism>
<dbReference type="InterPro" id="IPR013785">
    <property type="entry name" value="Aldolase_TIM"/>
</dbReference>
<dbReference type="Proteomes" id="UP001319045">
    <property type="component" value="Chromosome"/>
</dbReference>
<protein>
    <recommendedName>
        <fullName evidence="4">KamA family protein</fullName>
    </recommendedName>
</protein>
<evidence type="ECO:0000313" key="3">
    <source>
        <dbReference type="Proteomes" id="UP001319045"/>
    </source>
</evidence>
<dbReference type="EMBL" id="AP024484">
    <property type="protein sequence ID" value="BCS86685.1"/>
    <property type="molecule type" value="Genomic_DNA"/>
</dbReference>
<proteinExistence type="predicted"/>
<keyword evidence="1" id="KW-0408">Iron</keyword>
<keyword evidence="1" id="KW-0479">Metal-binding</keyword>
<name>A0ABN6EL07_9BACT</name>
<evidence type="ECO:0000256" key="1">
    <source>
        <dbReference type="ARBA" id="ARBA00022485"/>
    </source>
</evidence>
<dbReference type="PANTHER" id="PTHR30538:SF1">
    <property type="entry name" value="L-LYSINE 2,3-AMINOMUTASE"/>
    <property type="match status" value="1"/>
</dbReference>
<keyword evidence="1" id="KW-0004">4Fe-4S</keyword>
<evidence type="ECO:0000313" key="2">
    <source>
        <dbReference type="EMBL" id="BCS86685.1"/>
    </source>
</evidence>
<reference evidence="2 3" key="1">
    <citation type="journal article" date="2022" name="Int. J. Syst. Evol. Microbiol.">
        <title>Prevotella herbatica sp. nov., a plant polysaccharide-decomposing anaerobic bacterium isolated from a methanogenic reactor.</title>
        <authorList>
            <person name="Uek A."/>
            <person name="Tonouchi A."/>
            <person name="Kaku N."/>
            <person name="Ueki K."/>
        </authorList>
    </citation>
    <scope>NUCLEOTIDE SEQUENCE [LARGE SCALE GENOMIC DNA]</scope>
    <source>
        <strain evidence="2 3">WR041</strain>
    </source>
</reference>
<dbReference type="PANTHER" id="PTHR30538">
    <property type="entry name" value="LYSINE 2,3-AMINOMUTASE-RELATED"/>
    <property type="match status" value="1"/>
</dbReference>